<evidence type="ECO:0000313" key="1">
    <source>
        <dbReference type="EMBL" id="KAI7999678.1"/>
    </source>
</evidence>
<sequence length="74" mass="8467">MCRSGLIDRTIEVFKEMQGDYALGCLFWTSKKESHQHYAGVNVPDEAGQRALIKVLAEKRGIPVFLDEEIVHQY</sequence>
<gene>
    <name evidence="1" type="ORF">LOK49_LG09G00433</name>
</gene>
<protein>
    <submittedName>
        <fullName evidence="1">Alpha,alpha-trehalose-phosphate synthase [UDP-forming] 1</fullName>
    </submittedName>
</protein>
<reference evidence="1 2" key="1">
    <citation type="journal article" date="2022" name="Plant J.">
        <title>Chromosome-level genome of Camellia lanceoleosa provides a valuable resource for understanding genome evolution and self-incompatibility.</title>
        <authorList>
            <person name="Gong W."/>
            <person name="Xiao S."/>
            <person name="Wang L."/>
            <person name="Liao Z."/>
            <person name="Chang Y."/>
            <person name="Mo W."/>
            <person name="Hu G."/>
            <person name="Li W."/>
            <person name="Zhao G."/>
            <person name="Zhu H."/>
            <person name="Hu X."/>
            <person name="Ji K."/>
            <person name="Xiang X."/>
            <person name="Song Q."/>
            <person name="Yuan D."/>
            <person name="Jin S."/>
            <person name="Zhang L."/>
        </authorList>
    </citation>
    <scope>NUCLEOTIDE SEQUENCE [LARGE SCALE GENOMIC DNA]</scope>
    <source>
        <strain evidence="1">SQ_2022a</strain>
    </source>
</reference>
<dbReference type="Proteomes" id="UP001060215">
    <property type="component" value="Chromosome 8"/>
</dbReference>
<dbReference type="EMBL" id="CM045765">
    <property type="protein sequence ID" value="KAI7999678.1"/>
    <property type="molecule type" value="Genomic_DNA"/>
</dbReference>
<organism evidence="1 2">
    <name type="scientific">Camellia lanceoleosa</name>
    <dbReference type="NCBI Taxonomy" id="1840588"/>
    <lineage>
        <taxon>Eukaryota</taxon>
        <taxon>Viridiplantae</taxon>
        <taxon>Streptophyta</taxon>
        <taxon>Embryophyta</taxon>
        <taxon>Tracheophyta</taxon>
        <taxon>Spermatophyta</taxon>
        <taxon>Magnoliopsida</taxon>
        <taxon>eudicotyledons</taxon>
        <taxon>Gunneridae</taxon>
        <taxon>Pentapetalae</taxon>
        <taxon>asterids</taxon>
        <taxon>Ericales</taxon>
        <taxon>Theaceae</taxon>
        <taxon>Camellia</taxon>
    </lineage>
</organism>
<name>A0ACC0GGD9_9ERIC</name>
<evidence type="ECO:0000313" key="2">
    <source>
        <dbReference type="Proteomes" id="UP001060215"/>
    </source>
</evidence>
<proteinExistence type="predicted"/>
<comment type="caution">
    <text evidence="1">The sequence shown here is derived from an EMBL/GenBank/DDBJ whole genome shotgun (WGS) entry which is preliminary data.</text>
</comment>
<keyword evidence="2" id="KW-1185">Reference proteome</keyword>
<accession>A0ACC0GGD9</accession>